<evidence type="ECO:0000256" key="1">
    <source>
        <dbReference type="SAM" id="Phobius"/>
    </source>
</evidence>
<evidence type="ECO:0000313" key="3">
    <source>
        <dbReference type="Proteomes" id="UP000591272"/>
    </source>
</evidence>
<feature type="transmembrane region" description="Helical" evidence="1">
    <location>
        <begin position="77"/>
        <end position="94"/>
    </location>
</feature>
<gene>
    <name evidence="2" type="ORF">BJ999_000513</name>
</gene>
<keyword evidence="3" id="KW-1185">Reference proteome</keyword>
<dbReference type="RefSeq" id="WP_179831765.1">
    <property type="nucleotide sequence ID" value="NZ_BMRD01000005.1"/>
</dbReference>
<proteinExistence type="predicted"/>
<evidence type="ECO:0000313" key="2">
    <source>
        <dbReference type="EMBL" id="NYE10217.1"/>
    </source>
</evidence>
<organism evidence="2 3">
    <name type="scientific">Actinomadura citrea</name>
    <dbReference type="NCBI Taxonomy" id="46158"/>
    <lineage>
        <taxon>Bacteria</taxon>
        <taxon>Bacillati</taxon>
        <taxon>Actinomycetota</taxon>
        <taxon>Actinomycetes</taxon>
        <taxon>Streptosporangiales</taxon>
        <taxon>Thermomonosporaceae</taxon>
        <taxon>Actinomadura</taxon>
    </lineage>
</organism>
<protein>
    <submittedName>
        <fullName evidence="2">Uncharacterized protein</fullName>
    </submittedName>
</protein>
<keyword evidence="1" id="KW-0472">Membrane</keyword>
<sequence>MLLSAVVIFLLGVLGGREAKAKPCENPKDCKRLKDRGGLITAAAGFVVFVLAGLPNVILAAAVPGFLVGLLTTKKPWVVWPVAIVAILIALKLSS</sequence>
<accession>A0A7Y9G5C7</accession>
<dbReference type="Proteomes" id="UP000591272">
    <property type="component" value="Unassembled WGS sequence"/>
</dbReference>
<dbReference type="AlphaFoldDB" id="A0A7Y9G5C7"/>
<name>A0A7Y9G5C7_9ACTN</name>
<feature type="transmembrane region" description="Helical" evidence="1">
    <location>
        <begin position="37"/>
        <end position="70"/>
    </location>
</feature>
<keyword evidence="1" id="KW-1133">Transmembrane helix</keyword>
<comment type="caution">
    <text evidence="2">The sequence shown here is derived from an EMBL/GenBank/DDBJ whole genome shotgun (WGS) entry which is preliminary data.</text>
</comment>
<reference evidence="2 3" key="1">
    <citation type="submission" date="2020-07" db="EMBL/GenBank/DDBJ databases">
        <title>Sequencing the genomes of 1000 actinobacteria strains.</title>
        <authorList>
            <person name="Klenk H.-P."/>
        </authorList>
    </citation>
    <scope>NUCLEOTIDE SEQUENCE [LARGE SCALE GENOMIC DNA]</scope>
    <source>
        <strain evidence="2 3">DSM 43461</strain>
    </source>
</reference>
<keyword evidence="1" id="KW-0812">Transmembrane</keyword>
<dbReference type="EMBL" id="JACCBT010000001">
    <property type="protein sequence ID" value="NYE10217.1"/>
    <property type="molecule type" value="Genomic_DNA"/>
</dbReference>